<dbReference type="Pfam" id="PF01841">
    <property type="entry name" value="Transglut_core"/>
    <property type="match status" value="1"/>
</dbReference>
<keyword evidence="3" id="KW-1185">Reference proteome</keyword>
<dbReference type="InterPro" id="IPR053041">
    <property type="entry name" value="Transglut-like_Superfamily_Mod"/>
</dbReference>
<evidence type="ECO:0000313" key="2">
    <source>
        <dbReference type="EMBL" id="KAK7116595.1"/>
    </source>
</evidence>
<dbReference type="Proteomes" id="UP001374579">
    <property type="component" value="Unassembled WGS sequence"/>
</dbReference>
<dbReference type="AlphaFoldDB" id="A0AAN9C3K4"/>
<protein>
    <recommendedName>
        <fullName evidence="1">Transglutaminase-like domain-containing protein</fullName>
    </recommendedName>
</protein>
<dbReference type="InterPro" id="IPR002931">
    <property type="entry name" value="Transglutaminase-like"/>
</dbReference>
<dbReference type="InterPro" id="IPR038765">
    <property type="entry name" value="Papain-like_cys_pep_sf"/>
</dbReference>
<feature type="domain" description="Transglutaminase-like" evidence="1">
    <location>
        <begin position="46"/>
        <end position="153"/>
    </location>
</feature>
<sequence length="180" mass="20165">MEECSPPAPPAQGKTDLMGQYRTEIYETDQKAVQAPVELNDSFNDLVGYLSQNAKTDLLKVRAILCWLSKQNFVLAREKEQDESTPKGFLNLIARKEKSLSQLFDILCRKVGVPCVVLSGYNKGCGGIQPKSPTVNNSWLAVYVEKQWGVVEPMLALRAIKVERPRCLKIETTGKAIHER</sequence>
<reference evidence="2 3" key="1">
    <citation type="submission" date="2024-02" db="EMBL/GenBank/DDBJ databases">
        <title>Chromosome-scale genome assembly of the rough periwinkle Littorina saxatilis.</title>
        <authorList>
            <person name="De Jode A."/>
            <person name="Faria R."/>
            <person name="Formenti G."/>
            <person name="Sims Y."/>
            <person name="Smith T.P."/>
            <person name="Tracey A."/>
            <person name="Wood J.M.D."/>
            <person name="Zagrodzka Z.B."/>
            <person name="Johannesson K."/>
            <person name="Butlin R.K."/>
            <person name="Leder E.H."/>
        </authorList>
    </citation>
    <scope>NUCLEOTIDE SEQUENCE [LARGE SCALE GENOMIC DNA]</scope>
    <source>
        <strain evidence="2">Snail1</strain>
        <tissue evidence="2">Muscle</tissue>
    </source>
</reference>
<dbReference type="EMBL" id="JBAMIC010000001">
    <property type="protein sequence ID" value="KAK7116595.1"/>
    <property type="molecule type" value="Genomic_DNA"/>
</dbReference>
<evidence type="ECO:0000259" key="1">
    <source>
        <dbReference type="Pfam" id="PF01841"/>
    </source>
</evidence>
<dbReference type="PANTHER" id="PTHR47020:SF1">
    <property type="entry name" value="HILLARIN"/>
    <property type="match status" value="1"/>
</dbReference>
<gene>
    <name evidence="2" type="ORF">V1264_002252</name>
</gene>
<accession>A0AAN9C3K4</accession>
<dbReference type="PANTHER" id="PTHR47020">
    <property type="entry name" value="HILLARIN"/>
    <property type="match status" value="1"/>
</dbReference>
<comment type="caution">
    <text evidence="2">The sequence shown here is derived from an EMBL/GenBank/DDBJ whole genome shotgun (WGS) entry which is preliminary data.</text>
</comment>
<name>A0AAN9C3K4_9CAEN</name>
<proteinExistence type="predicted"/>
<evidence type="ECO:0000313" key="3">
    <source>
        <dbReference type="Proteomes" id="UP001374579"/>
    </source>
</evidence>
<organism evidence="2 3">
    <name type="scientific">Littorina saxatilis</name>
    <dbReference type="NCBI Taxonomy" id="31220"/>
    <lineage>
        <taxon>Eukaryota</taxon>
        <taxon>Metazoa</taxon>
        <taxon>Spiralia</taxon>
        <taxon>Lophotrochozoa</taxon>
        <taxon>Mollusca</taxon>
        <taxon>Gastropoda</taxon>
        <taxon>Caenogastropoda</taxon>
        <taxon>Littorinimorpha</taxon>
        <taxon>Littorinoidea</taxon>
        <taxon>Littorinidae</taxon>
        <taxon>Littorina</taxon>
    </lineage>
</organism>
<dbReference type="SUPFAM" id="SSF54001">
    <property type="entry name" value="Cysteine proteinases"/>
    <property type="match status" value="1"/>
</dbReference>